<organism evidence="3 4">
    <name type="scientific">Colocasia esculenta</name>
    <name type="common">Wild taro</name>
    <name type="synonym">Arum esculentum</name>
    <dbReference type="NCBI Taxonomy" id="4460"/>
    <lineage>
        <taxon>Eukaryota</taxon>
        <taxon>Viridiplantae</taxon>
        <taxon>Streptophyta</taxon>
        <taxon>Embryophyta</taxon>
        <taxon>Tracheophyta</taxon>
        <taxon>Spermatophyta</taxon>
        <taxon>Magnoliopsida</taxon>
        <taxon>Liliopsida</taxon>
        <taxon>Araceae</taxon>
        <taxon>Aroideae</taxon>
        <taxon>Colocasieae</taxon>
        <taxon>Colocasia</taxon>
    </lineage>
</organism>
<dbReference type="InterPro" id="IPR014012">
    <property type="entry name" value="HSA_dom"/>
</dbReference>
<reference evidence="3" key="1">
    <citation type="submission" date="2017-07" db="EMBL/GenBank/DDBJ databases">
        <title>Taro Niue Genome Assembly and Annotation.</title>
        <authorList>
            <person name="Atibalentja N."/>
            <person name="Keating K."/>
            <person name="Fields C.J."/>
        </authorList>
    </citation>
    <scope>NUCLEOTIDE SEQUENCE</scope>
    <source>
        <strain evidence="3">Niue_2</strain>
        <tissue evidence="3">Leaf</tissue>
    </source>
</reference>
<feature type="region of interest" description="Disordered" evidence="1">
    <location>
        <begin position="207"/>
        <end position="229"/>
    </location>
</feature>
<feature type="region of interest" description="Disordered" evidence="1">
    <location>
        <begin position="239"/>
        <end position="258"/>
    </location>
</feature>
<comment type="caution">
    <text evidence="3">The sequence shown here is derived from an EMBL/GenBank/DDBJ whole genome shotgun (WGS) entry which is preliminary data.</text>
</comment>
<dbReference type="OrthoDB" id="372624at2759"/>
<feature type="compositionally biased region" description="Polar residues" evidence="1">
    <location>
        <begin position="209"/>
        <end position="226"/>
    </location>
</feature>
<dbReference type="AlphaFoldDB" id="A0A843XBC9"/>
<dbReference type="GO" id="GO:0035267">
    <property type="term" value="C:NuA4 histone acetyltransferase complex"/>
    <property type="evidence" value="ECO:0007669"/>
    <property type="project" value="InterPro"/>
</dbReference>
<name>A0A843XBC9_COLES</name>
<accession>A0A843XBC9</accession>
<feature type="region of interest" description="Disordered" evidence="1">
    <location>
        <begin position="393"/>
        <end position="449"/>
    </location>
</feature>
<sequence>MYGDSPGFSVLVNTEVDSMGGVIDDGVDLQDKTSPRRAAIDKVQAELRQEYYVREERKRELEFLEKGGNPLDFKFGPTTPVSIQSTSLTDQLLDYDAKGSSALVASPHGDSVDSSIRPGAALGREPNTADNLLLIDGQNSNHDGTKNEMRSARRKPIASSEHSSKQDGSNVKESEESGVFRFGVKSQAYARRNRSRPSRDNAYLGSAHVASSTHGNNSSLFPSSVNSRDKKNPLLETQVEENAVSSVSNSKPASPSGNNLFRALDIDDQVEMEIDASEAQETSGLMLKADVREGEAEVMTSNHLQQNGCNENAKAADQQCSNGTISLPCELTVGEALLGGAATEPIVTDENTGNTMKSSPVCSKNVVDLQNQDQIDKHPGGQIVDEALASKDVDTEPSNANSSADLHGGQGLKPECDGTLIQDGHAIEKSDPNTIDVHSVGDEEPSSLSRELVNSHVQVKHEELTDSKVHLQSEGRHELAQKEGKLENSSCDTTSADPKGLCPPSGLPVNVCGPSNPNLCERTSSATSQLPLVPGKNLRLSKKACEDAILKEARIIEARLKRVNELSLCNFPSEKRRKSHWDYVIEEMAWLANDFTQERIWKITAASQISRFIASSGRLKFEKENLCRKQRKAAHSMAKAVMSFWQLAEVLRTGGKSNADMEKEYYSSLFVSWKSRGRDAAKKQVEVVFGFSFHIIANSTQLNFFLIHEH</sequence>
<evidence type="ECO:0000313" key="3">
    <source>
        <dbReference type="EMBL" id="MQM16704.1"/>
    </source>
</evidence>
<feature type="compositionally biased region" description="Low complexity" evidence="1">
    <location>
        <begin position="240"/>
        <end position="256"/>
    </location>
</feature>
<dbReference type="PROSITE" id="PS51204">
    <property type="entry name" value="HSA"/>
    <property type="match status" value="1"/>
</dbReference>
<dbReference type="SMART" id="SM00573">
    <property type="entry name" value="HSA"/>
    <property type="match status" value="1"/>
</dbReference>
<dbReference type="PANTHER" id="PTHR46774">
    <property type="entry name" value="CHROMATIN MODIFICATION-RELATED PROTEIN EAF1 A-RELATED"/>
    <property type="match status" value="1"/>
</dbReference>
<protein>
    <recommendedName>
        <fullName evidence="2">HSA domain-containing protein</fullName>
    </recommendedName>
</protein>
<dbReference type="PANTHER" id="PTHR46774:SF3">
    <property type="entry name" value="CHROMATIN MODIFICATION-RELATED PROTEIN EAF1 A-RELATED"/>
    <property type="match status" value="1"/>
</dbReference>
<gene>
    <name evidence="3" type="ORF">Taro_049661</name>
</gene>
<dbReference type="InterPro" id="IPR044798">
    <property type="entry name" value="EAF1A/B"/>
</dbReference>
<feature type="domain" description="HSA" evidence="2">
    <location>
        <begin position="568"/>
        <end position="643"/>
    </location>
</feature>
<feature type="compositionally biased region" description="Polar residues" evidence="1">
    <location>
        <begin position="487"/>
        <end position="496"/>
    </location>
</feature>
<evidence type="ECO:0000256" key="1">
    <source>
        <dbReference type="SAM" id="MobiDB-lite"/>
    </source>
</evidence>
<proteinExistence type="predicted"/>
<keyword evidence="4" id="KW-1185">Reference proteome</keyword>
<evidence type="ECO:0000259" key="2">
    <source>
        <dbReference type="PROSITE" id="PS51204"/>
    </source>
</evidence>
<dbReference type="Proteomes" id="UP000652761">
    <property type="component" value="Unassembled WGS sequence"/>
</dbReference>
<dbReference type="EMBL" id="NMUH01007127">
    <property type="protein sequence ID" value="MQM16704.1"/>
    <property type="molecule type" value="Genomic_DNA"/>
</dbReference>
<feature type="compositionally biased region" description="Basic and acidic residues" evidence="1">
    <location>
        <begin position="465"/>
        <end position="486"/>
    </location>
</feature>
<feature type="compositionally biased region" description="Basic and acidic residues" evidence="1">
    <location>
        <begin position="162"/>
        <end position="175"/>
    </location>
</feature>
<feature type="region of interest" description="Disordered" evidence="1">
    <location>
        <begin position="104"/>
        <end position="176"/>
    </location>
</feature>
<dbReference type="Pfam" id="PF07529">
    <property type="entry name" value="HSA"/>
    <property type="match status" value="1"/>
</dbReference>
<evidence type="ECO:0000313" key="4">
    <source>
        <dbReference type="Proteomes" id="UP000652761"/>
    </source>
</evidence>
<feature type="region of interest" description="Disordered" evidence="1">
    <location>
        <begin position="465"/>
        <end position="498"/>
    </location>
</feature>